<dbReference type="PANTHER" id="PTHR11070">
    <property type="entry name" value="UVRD / RECB / PCRA DNA HELICASE FAMILY MEMBER"/>
    <property type="match status" value="1"/>
</dbReference>
<dbReference type="Pfam" id="PF13361">
    <property type="entry name" value="UvrD_C"/>
    <property type="match status" value="1"/>
</dbReference>
<keyword evidence="6" id="KW-0269">Exonuclease</keyword>
<dbReference type="InterPro" id="IPR038726">
    <property type="entry name" value="PDDEXK_AddAB-type"/>
</dbReference>
<dbReference type="GO" id="GO:0004527">
    <property type="term" value="F:exonuclease activity"/>
    <property type="evidence" value="ECO:0007669"/>
    <property type="project" value="UniProtKB-KW"/>
</dbReference>
<evidence type="ECO:0000313" key="19">
    <source>
        <dbReference type="Proteomes" id="UP001595898"/>
    </source>
</evidence>
<name>A0ABD5PV22_9EURY</name>
<sequence length="1159" mass="128612">MTDGDWTDEPETDDGAATADEPATLRPRGTQRDVVAATDDRLIVSAGAGTGKTQTMAWRIEDAIENRGVAPERVLVLTFANEAAHAIKDDLGDLLADGRGYDVDAYTYHAFCQQLLGEYAYYFDLAPEFDLVTDDDRRAIVQSLVDDLEYRFVEPIDARTGADRVERDLIEFIEDLKRAGVTPDEVASSLPETGTIARLSTLARELHALGRRLFDTDRNPTLTDDPLAFQDRFQKYRTVLRHKRGQLESGTPVEAEVADYLGTMLDLVDELEALLLNGASSWYERFVPQALLAGNVPTFFSDTYQTPIGRLVAFVEMLQQTHDFLPGYRAYERELAGEGAFQQALDYDDLIRWATTLLSDETVRSGIVDQWDLILCDEFQDTDDAQLELIAALGAETELFVIGDQDQAIYEWRGAHPENMDRISDELEGFERYSLDLNFRSPDAILDLVADLPADSQGLSAFKDDVENAVVTVDAADEEEEQAAQVSTAISKLVKGTLPAIEAADLGDVAVLVRTKRQADLVAAQLDEACLPYELAHDMGGETSPGIETVLAYLRVLVDPHDDVSLNRVLTMFYRVPAADLDRLNRAETSTYRALSDRPANEFDAPERLERARSDVETLRSKRHRLSISELYAELKRETRFEWFLTAGERRELAAIERLMESFDEGRVTQSRLTEEFVSYLELQGEISGRESGGDLETAAGSDDKIDVMTIFQAKGLEFDVVMLPFLSADHWPPLPPGTFPNPYPRSTHSFSALADLVDADRATSLWTDHSVGEVPEEWRVLHVGLTRAKERLFLFGTDPDEPDVPASQLDEYLAGVEWSVGGPHMDVWDRITDSYEQLDDRFRTDLTDEIDAGLDRESVSLQYFETPIALEDAIDETLELARQLRAGTLSTIDPETVGYRTDLTGGVGRELERRHSHSSVETVGQCERRHVLDHVVDAFADPLAYGLPDSSDATGASPIAIGTLFHFVAEEAFWRDYTGPDEWRAACDRLGRLHGLEDAVPAARACVDRYFATPASDWETLGAEVPFELADYDASVGGPIVGSIDAIARTDDGEVVILDYKTGSQRKELGESYQLLLYLLAARDVFSTPIRTAGYVYVGPNGPDVQLFSAAQLLDMRPQLTADLRAADESEFGTAQCGLHCRDCTHTSLGCADDGIVE</sequence>
<evidence type="ECO:0000256" key="2">
    <source>
        <dbReference type="ARBA" id="ARBA00022741"/>
    </source>
</evidence>
<dbReference type="PROSITE" id="PS51217">
    <property type="entry name" value="UVRD_HELICASE_CTER"/>
    <property type="match status" value="1"/>
</dbReference>
<dbReference type="GO" id="GO:0005524">
    <property type="term" value="F:ATP binding"/>
    <property type="evidence" value="ECO:0007669"/>
    <property type="project" value="UniProtKB-UniRule"/>
</dbReference>
<keyword evidence="2 14" id="KW-0547">Nucleotide-binding</keyword>
<keyword evidence="8" id="KW-0238">DNA-binding</keyword>
<keyword evidence="3" id="KW-0227">DNA damage</keyword>
<comment type="caution">
    <text evidence="18">The sequence shown here is derived from an EMBL/GenBank/DDBJ whole genome shotgun (WGS) entry which is preliminary data.</text>
</comment>
<feature type="compositionally biased region" description="Acidic residues" evidence="15">
    <location>
        <begin position="1"/>
        <end position="14"/>
    </location>
</feature>
<evidence type="ECO:0000256" key="4">
    <source>
        <dbReference type="ARBA" id="ARBA00022801"/>
    </source>
</evidence>
<keyword evidence="4 14" id="KW-0378">Hydrolase</keyword>
<keyword evidence="10" id="KW-0413">Isomerase</keyword>
<protein>
    <recommendedName>
        <fullName evidence="12">DNA 3'-5' helicase</fullName>
        <ecNumber evidence="12">5.6.2.4</ecNumber>
    </recommendedName>
</protein>
<evidence type="ECO:0000256" key="6">
    <source>
        <dbReference type="ARBA" id="ARBA00022839"/>
    </source>
</evidence>
<dbReference type="Gene3D" id="1.10.486.10">
    <property type="entry name" value="PCRA, domain 4"/>
    <property type="match status" value="1"/>
</dbReference>
<evidence type="ECO:0000256" key="1">
    <source>
        <dbReference type="ARBA" id="ARBA00022722"/>
    </source>
</evidence>
<evidence type="ECO:0000259" key="16">
    <source>
        <dbReference type="PROSITE" id="PS51198"/>
    </source>
</evidence>
<dbReference type="InterPro" id="IPR011335">
    <property type="entry name" value="Restrct_endonuc-II-like"/>
</dbReference>
<dbReference type="InterPro" id="IPR011604">
    <property type="entry name" value="PDDEXK-like_dom_sf"/>
</dbReference>
<dbReference type="EMBL" id="JBHSFA010000011">
    <property type="protein sequence ID" value="MFC4544422.1"/>
    <property type="molecule type" value="Genomic_DNA"/>
</dbReference>
<evidence type="ECO:0000256" key="3">
    <source>
        <dbReference type="ARBA" id="ARBA00022763"/>
    </source>
</evidence>
<accession>A0ABD5PV22</accession>
<feature type="region of interest" description="Disordered" evidence="15">
    <location>
        <begin position="1"/>
        <end position="31"/>
    </location>
</feature>
<proteinExistence type="predicted"/>
<dbReference type="Proteomes" id="UP001595898">
    <property type="component" value="Unassembled WGS sequence"/>
</dbReference>
<evidence type="ECO:0000256" key="9">
    <source>
        <dbReference type="ARBA" id="ARBA00023204"/>
    </source>
</evidence>
<dbReference type="InterPro" id="IPR000212">
    <property type="entry name" value="DNA_helicase_UvrD/REP"/>
</dbReference>
<keyword evidence="5 14" id="KW-0347">Helicase</keyword>
<organism evidence="18 19">
    <name type="scientific">Halosolutus amylolyticus</name>
    <dbReference type="NCBI Taxonomy" id="2932267"/>
    <lineage>
        <taxon>Archaea</taxon>
        <taxon>Methanobacteriati</taxon>
        <taxon>Methanobacteriota</taxon>
        <taxon>Stenosarchaea group</taxon>
        <taxon>Halobacteria</taxon>
        <taxon>Halobacteriales</taxon>
        <taxon>Natrialbaceae</taxon>
        <taxon>Halosolutus</taxon>
    </lineage>
</organism>
<dbReference type="InterPro" id="IPR014016">
    <property type="entry name" value="UvrD-like_ATP-bd"/>
</dbReference>
<evidence type="ECO:0000256" key="13">
    <source>
        <dbReference type="ARBA" id="ARBA00048988"/>
    </source>
</evidence>
<dbReference type="Gene3D" id="3.90.320.10">
    <property type="match status" value="1"/>
</dbReference>
<gene>
    <name evidence="18" type="ORF">ACFO5R_21055</name>
</gene>
<evidence type="ECO:0000256" key="12">
    <source>
        <dbReference type="ARBA" id="ARBA00034808"/>
    </source>
</evidence>
<dbReference type="AlphaFoldDB" id="A0ABD5PV22"/>
<evidence type="ECO:0000256" key="8">
    <source>
        <dbReference type="ARBA" id="ARBA00023125"/>
    </source>
</evidence>
<reference evidence="18 19" key="1">
    <citation type="journal article" date="2019" name="Int. J. Syst. Evol. Microbiol.">
        <title>The Global Catalogue of Microorganisms (GCM) 10K type strain sequencing project: providing services to taxonomists for standard genome sequencing and annotation.</title>
        <authorList>
            <consortium name="The Broad Institute Genomics Platform"/>
            <consortium name="The Broad Institute Genome Sequencing Center for Infectious Disease"/>
            <person name="Wu L."/>
            <person name="Ma J."/>
        </authorList>
    </citation>
    <scope>NUCLEOTIDE SEQUENCE [LARGE SCALE GENOMIC DNA]</scope>
    <source>
        <strain evidence="18 19">WLHS5</strain>
    </source>
</reference>
<dbReference type="GO" id="GO:0006281">
    <property type="term" value="P:DNA repair"/>
    <property type="evidence" value="ECO:0007669"/>
    <property type="project" value="UniProtKB-KW"/>
</dbReference>
<evidence type="ECO:0000256" key="10">
    <source>
        <dbReference type="ARBA" id="ARBA00023235"/>
    </source>
</evidence>
<dbReference type="EC" id="5.6.2.4" evidence="12"/>
<dbReference type="GO" id="GO:0003677">
    <property type="term" value="F:DNA binding"/>
    <property type="evidence" value="ECO:0007669"/>
    <property type="project" value="UniProtKB-KW"/>
</dbReference>
<dbReference type="RefSeq" id="WP_250141155.1">
    <property type="nucleotide sequence ID" value="NZ_JALIQP010000003.1"/>
</dbReference>
<evidence type="ECO:0000313" key="18">
    <source>
        <dbReference type="EMBL" id="MFC4544422.1"/>
    </source>
</evidence>
<dbReference type="SUPFAM" id="SSF52540">
    <property type="entry name" value="P-loop containing nucleoside triphosphate hydrolases"/>
    <property type="match status" value="1"/>
</dbReference>
<keyword evidence="19" id="KW-1185">Reference proteome</keyword>
<evidence type="ECO:0000259" key="17">
    <source>
        <dbReference type="PROSITE" id="PS51217"/>
    </source>
</evidence>
<dbReference type="PROSITE" id="PS51198">
    <property type="entry name" value="UVRD_HELICASE_ATP_BIND"/>
    <property type="match status" value="1"/>
</dbReference>
<evidence type="ECO:0000256" key="15">
    <source>
        <dbReference type="SAM" id="MobiDB-lite"/>
    </source>
</evidence>
<feature type="domain" description="UvrD-like helicase C-terminal" evidence="17">
    <location>
        <begin position="439"/>
        <end position="716"/>
    </location>
</feature>
<keyword evidence="1" id="KW-0540">Nuclease</keyword>
<feature type="domain" description="UvrD-like helicase ATP-binding" evidence="16">
    <location>
        <begin position="25"/>
        <end position="442"/>
    </location>
</feature>
<evidence type="ECO:0000256" key="14">
    <source>
        <dbReference type="PROSITE-ProRule" id="PRU00560"/>
    </source>
</evidence>
<feature type="binding site" evidence="14">
    <location>
        <begin position="46"/>
        <end position="53"/>
    </location>
    <ligand>
        <name>ATP</name>
        <dbReference type="ChEBI" id="CHEBI:30616"/>
    </ligand>
</feature>
<dbReference type="Pfam" id="PF12705">
    <property type="entry name" value="PDDEXK_1"/>
    <property type="match status" value="1"/>
</dbReference>
<dbReference type="Gene3D" id="3.40.50.300">
    <property type="entry name" value="P-loop containing nucleotide triphosphate hydrolases"/>
    <property type="match status" value="4"/>
</dbReference>
<evidence type="ECO:0000256" key="11">
    <source>
        <dbReference type="ARBA" id="ARBA00034617"/>
    </source>
</evidence>
<dbReference type="SUPFAM" id="SSF52980">
    <property type="entry name" value="Restriction endonuclease-like"/>
    <property type="match status" value="1"/>
</dbReference>
<comment type="catalytic activity">
    <reaction evidence="13">
        <text>ATP + H2O = ADP + phosphate + H(+)</text>
        <dbReference type="Rhea" id="RHEA:13065"/>
        <dbReference type="ChEBI" id="CHEBI:15377"/>
        <dbReference type="ChEBI" id="CHEBI:15378"/>
        <dbReference type="ChEBI" id="CHEBI:30616"/>
        <dbReference type="ChEBI" id="CHEBI:43474"/>
        <dbReference type="ChEBI" id="CHEBI:456216"/>
        <dbReference type="EC" id="5.6.2.4"/>
    </reaction>
</comment>
<evidence type="ECO:0000256" key="7">
    <source>
        <dbReference type="ARBA" id="ARBA00022840"/>
    </source>
</evidence>
<dbReference type="InterPro" id="IPR014017">
    <property type="entry name" value="DNA_helicase_UvrD-like_C"/>
</dbReference>
<dbReference type="GO" id="GO:0043138">
    <property type="term" value="F:3'-5' DNA helicase activity"/>
    <property type="evidence" value="ECO:0007669"/>
    <property type="project" value="UniProtKB-EC"/>
</dbReference>
<evidence type="ECO:0000256" key="5">
    <source>
        <dbReference type="ARBA" id="ARBA00022806"/>
    </source>
</evidence>
<dbReference type="Pfam" id="PF00580">
    <property type="entry name" value="UvrD-helicase"/>
    <property type="match status" value="1"/>
</dbReference>
<comment type="catalytic activity">
    <reaction evidence="11">
        <text>Couples ATP hydrolysis with the unwinding of duplex DNA by translocating in the 3'-5' direction.</text>
        <dbReference type="EC" id="5.6.2.4"/>
    </reaction>
</comment>
<keyword evidence="7 14" id="KW-0067">ATP-binding</keyword>
<dbReference type="InterPro" id="IPR027417">
    <property type="entry name" value="P-loop_NTPase"/>
</dbReference>
<dbReference type="PANTHER" id="PTHR11070:SF2">
    <property type="entry name" value="ATP-DEPENDENT DNA HELICASE SRS2"/>
    <property type="match status" value="1"/>
</dbReference>
<keyword evidence="9" id="KW-0234">DNA repair</keyword>